<dbReference type="EMBL" id="CAFBMG010000093">
    <property type="protein sequence ID" value="CAB4906930.1"/>
    <property type="molecule type" value="Genomic_DNA"/>
</dbReference>
<dbReference type="EMBL" id="CAEZYU010000006">
    <property type="protein sequence ID" value="CAB4729935.1"/>
    <property type="molecule type" value="Genomic_DNA"/>
</dbReference>
<evidence type="ECO:0000313" key="2">
    <source>
        <dbReference type="EMBL" id="CAB4729935.1"/>
    </source>
</evidence>
<dbReference type="Pfam" id="PF13489">
    <property type="entry name" value="Methyltransf_23"/>
    <property type="match status" value="1"/>
</dbReference>
<reference evidence="1" key="1">
    <citation type="submission" date="2020-05" db="EMBL/GenBank/DDBJ databases">
        <authorList>
            <person name="Chiriac C."/>
            <person name="Salcher M."/>
            <person name="Ghai R."/>
            <person name="Kavagutti S V."/>
        </authorList>
    </citation>
    <scope>NUCLEOTIDE SEQUENCE</scope>
</reference>
<sequence>MTPPEFTQQDMVHRLPPAKVVNRSDFLVEFVRNKRAAHVGFVDSGCWAYHATFDSWLHAHLDRAAESLIGLDLDEEGVERAKEMGFEAYAVDCSDDAAVAALGVPLSEVIVAGEIIEHLDDSGSFLEGLHSLVEPGGRLVVTTPNASGMLNAGAAALAGYEVNHPDHVTLYSCYTLTNLLRRHGWETEQVATYVPVLKEFEALKGKVKVLGLGARLVLGAERFLGKLGRPYASDGLIVVARSTR</sequence>
<dbReference type="AlphaFoldDB" id="A0A6J6B0E9"/>
<gene>
    <name evidence="1" type="ORF">UFOPK1358_00456</name>
    <name evidence="2" type="ORF">UFOPK2766_00245</name>
    <name evidence="3" type="ORF">UFOPK3519_01166</name>
</gene>
<dbReference type="EMBL" id="CAEZSF010000027">
    <property type="protein sequence ID" value="CAB4532196.1"/>
    <property type="molecule type" value="Genomic_DNA"/>
</dbReference>
<accession>A0A6J6B0E9</accession>
<evidence type="ECO:0000313" key="1">
    <source>
        <dbReference type="EMBL" id="CAB4532196.1"/>
    </source>
</evidence>
<dbReference type="Gene3D" id="3.40.50.150">
    <property type="entry name" value="Vaccinia Virus protein VP39"/>
    <property type="match status" value="1"/>
</dbReference>
<organism evidence="1">
    <name type="scientific">freshwater metagenome</name>
    <dbReference type="NCBI Taxonomy" id="449393"/>
    <lineage>
        <taxon>unclassified sequences</taxon>
        <taxon>metagenomes</taxon>
        <taxon>ecological metagenomes</taxon>
    </lineage>
</organism>
<proteinExistence type="predicted"/>
<protein>
    <submittedName>
        <fullName evidence="1">Unannotated protein</fullName>
    </submittedName>
</protein>
<dbReference type="SUPFAM" id="SSF53335">
    <property type="entry name" value="S-adenosyl-L-methionine-dependent methyltransferases"/>
    <property type="match status" value="1"/>
</dbReference>
<dbReference type="InterPro" id="IPR029063">
    <property type="entry name" value="SAM-dependent_MTases_sf"/>
</dbReference>
<name>A0A6J6B0E9_9ZZZZ</name>
<evidence type="ECO:0000313" key="3">
    <source>
        <dbReference type="EMBL" id="CAB4906930.1"/>
    </source>
</evidence>